<dbReference type="GO" id="GO:0006264">
    <property type="term" value="P:mitochondrial DNA replication"/>
    <property type="evidence" value="ECO:0007669"/>
    <property type="project" value="TreeGrafter"/>
</dbReference>
<dbReference type="Pfam" id="PF18136">
    <property type="entry name" value="DNApol_Exo"/>
    <property type="match status" value="1"/>
</dbReference>
<dbReference type="InterPro" id="IPR019760">
    <property type="entry name" value="DNA-dir_DNA_pol_A_CS"/>
</dbReference>
<keyword evidence="11" id="KW-0496">Mitochondrion</keyword>
<evidence type="ECO:0000259" key="17">
    <source>
        <dbReference type="SMART" id="SM00482"/>
    </source>
</evidence>
<name>G3BBS2_CANTC</name>
<dbReference type="InterPro" id="IPR041336">
    <property type="entry name" value="DNApol_Exo"/>
</dbReference>
<evidence type="ECO:0000256" key="11">
    <source>
        <dbReference type="ARBA" id="ARBA00023128"/>
    </source>
</evidence>
<dbReference type="EC" id="2.7.7.7" evidence="4"/>
<dbReference type="Proteomes" id="UP000000707">
    <property type="component" value="Unassembled WGS sequence"/>
</dbReference>
<dbReference type="SUPFAM" id="SSF53098">
    <property type="entry name" value="Ribonuclease H-like"/>
    <property type="match status" value="1"/>
</dbReference>
<dbReference type="Gene3D" id="1.10.150.20">
    <property type="entry name" value="5' to 3' exonuclease, C-terminal subdomain"/>
    <property type="match status" value="1"/>
</dbReference>
<dbReference type="GO" id="GO:0003887">
    <property type="term" value="F:DNA-directed DNA polymerase activity"/>
    <property type="evidence" value="ECO:0007669"/>
    <property type="project" value="UniProtKB-KW"/>
</dbReference>
<evidence type="ECO:0000256" key="8">
    <source>
        <dbReference type="ARBA" id="ARBA00022842"/>
    </source>
</evidence>
<organism evidence="19">
    <name type="scientific">Candida tenuis (strain ATCC 10573 / BCRC 21748 / CBS 615 / JCM 9827 / NBRC 10315 / NRRL Y-1498 / VKM Y-70)</name>
    <name type="common">Yeast</name>
    <name type="synonym">Yamadazyma tenuis</name>
    <dbReference type="NCBI Taxonomy" id="590646"/>
    <lineage>
        <taxon>Eukaryota</taxon>
        <taxon>Fungi</taxon>
        <taxon>Dikarya</taxon>
        <taxon>Ascomycota</taxon>
        <taxon>Saccharomycotina</taxon>
        <taxon>Pichiomycetes</taxon>
        <taxon>Debaryomycetaceae</taxon>
        <taxon>Yamadazyma</taxon>
    </lineage>
</organism>
<feature type="region of interest" description="Disordered" evidence="16">
    <location>
        <begin position="1125"/>
        <end position="1158"/>
    </location>
</feature>
<keyword evidence="5" id="KW-0808">Transferase</keyword>
<keyword evidence="10" id="KW-0238">DNA-binding</keyword>
<dbReference type="PROSITE" id="PS00447">
    <property type="entry name" value="DNA_POLYMERASE_A"/>
    <property type="match status" value="1"/>
</dbReference>
<reference evidence="18 19" key="1">
    <citation type="journal article" date="2011" name="Proc. Natl. Acad. Sci. U.S.A.">
        <title>Comparative genomics of xylose-fermenting fungi for enhanced biofuel production.</title>
        <authorList>
            <person name="Wohlbach D.J."/>
            <person name="Kuo A."/>
            <person name="Sato T.K."/>
            <person name="Potts K.M."/>
            <person name="Salamov A.A."/>
            <person name="LaButti K.M."/>
            <person name="Sun H."/>
            <person name="Clum A."/>
            <person name="Pangilinan J.L."/>
            <person name="Lindquist E.A."/>
            <person name="Lucas S."/>
            <person name="Lapidus A."/>
            <person name="Jin M."/>
            <person name="Gunawan C."/>
            <person name="Balan V."/>
            <person name="Dale B.E."/>
            <person name="Jeffries T.W."/>
            <person name="Zinkel R."/>
            <person name="Barry K.W."/>
            <person name="Grigoriev I.V."/>
            <person name="Gasch A.P."/>
        </authorList>
    </citation>
    <scope>NUCLEOTIDE SEQUENCE [LARGE SCALE GENOMIC DNA]</scope>
    <source>
        <strain evidence="19">ATCC 10573 / BCRC 21748 / CBS 615 / JCM 9827 / NBRC 10315 / NRRL Y-1498 / VKM Y-70</strain>
    </source>
</reference>
<comment type="function">
    <text evidence="14">Involved in the replication of mitochondrial DNA.</text>
</comment>
<evidence type="ECO:0000256" key="16">
    <source>
        <dbReference type="SAM" id="MobiDB-lite"/>
    </source>
</evidence>
<evidence type="ECO:0000256" key="12">
    <source>
        <dbReference type="ARBA" id="ARBA00031966"/>
    </source>
</evidence>
<dbReference type="PANTHER" id="PTHR10267:SF0">
    <property type="entry name" value="DNA POLYMERASE SUBUNIT GAMMA-1"/>
    <property type="match status" value="1"/>
</dbReference>
<sequence>MIRTLSPQMLPSQTQRLGRLHTTRRLGASAKRCEQPRVNQLGIQYLSEGLHKKVFPKNPPKTYLKPNNQALVSIAKNHLKHHGLFGKKTQLYDPINIENFPNLVGNNTLDEHFFKIGLKSSEPYLGMCNEFFKEGSTLPPKPSKWVFKPGWYRYEENKEPEHVKYPLEPEIVFDVEVMYKRSPYAVIATAVTPKAWYGWVSPFLTNFAKDQTHDDWEHLIPMNTLKEEKLIVGHNVSYDRARILEEYNIHQSKAFFLDSMSLHIAVSGLCSNQRTLWQKHNKSATKINEAEDLEDLNEADGTGELPYIDYITEFTQDLEDNPWLSKGSPNSLASVANFHCGFKLDKQARDVFSTLEPMEIIEDFDNLMDYCSNDVNATFEVTKKLFPIFKEKAPHPVSFAALKPLGSLMLPTTKKWDNYLESAEHVYQENRDSVTNILKDRVNELVRFIDTGDEGSRPDIKNDPWIGQLDWTIKQPRLKKNGEPYAKQAYLTGYPEWYRELFKSPADSKAGQREMNISVRTRITPLLLKLKWEGHSIFWTDSNGWCFKVRYNEEEVRRIEAKNYIRAKLTEEDLEIYEEELQPTDNTWYELFKIPHPDGNSKRCTAIMSKSYSQYFQDGTLTSEYTYAQEILDLNSTASYWMGNRRRILEQFVVYSDPFQSKNIFFNTKKESKNHPDMGIILPKLVTMGTITRRATENTWLTASNAKKNRIGSELKSLVEAPEGYVIVGADVDSEELWIAALIGDSAFKVHGSTALSWMTLEGDKNHGTDLHSKTAEILGISRGDAKIFNYGRIYGAGVKFATTLLKQCNNKLSDKEAEAMAKKLYSETKGNIGNSKLLKRKLYHGGTESVMFNALESIAQFDDPRTPVLGSSITDALTAKNLNKNNFLTSRVNWAIQSSGVDYLHLLIVSMEYLINKYKLDARLMITVHDEVRYLVKEEDKYKSALLLQISNLWTRAMFVERLGFNELPQSVAFFSEVDIDKVLRKEVTLDCITPSQPNAIPSGESLDIYKLLEKLETSEVLKLSNSNDAIRKNDVNLQFKSNPKILEKLEGGLDNEMLAIKLQMEVATSKEDWRRNLFEFGKLQRQSHYNYFEPPKRITKMEEYDIVSDGSKDLEEIIGAKIKKQKKSEGTKKPLSNSENTKLPNKPLNKFLNKPLNKPTYKPFNKVLNTFMNKPMNKPLNKVLNKSTNEPLNKVLNTSTNKPLMNPLNEQHNDTFEQQSYPKSEMNDTSAGFQLSRSAGMELTQSAPTAKLRQSQSASTSTFLGYSKLPEGAANTHDPGGSTSGRRTTKLFQDSVKLIPVQRRRRSSLL</sequence>
<evidence type="ECO:0000256" key="6">
    <source>
        <dbReference type="ARBA" id="ARBA00022695"/>
    </source>
</evidence>
<evidence type="ECO:0000256" key="15">
    <source>
        <dbReference type="ARBA" id="ARBA00069489"/>
    </source>
</evidence>
<gene>
    <name evidence="18" type="ORF">CANTEDRAFT_136159</name>
</gene>
<dbReference type="InterPro" id="IPR002297">
    <property type="entry name" value="DNA-dir_DNA_pol_A_mt"/>
</dbReference>
<evidence type="ECO:0000256" key="10">
    <source>
        <dbReference type="ARBA" id="ARBA00023125"/>
    </source>
</evidence>
<dbReference type="PRINTS" id="PR00867">
    <property type="entry name" value="DNAPOLG"/>
</dbReference>
<dbReference type="GO" id="GO:0008408">
    <property type="term" value="F:3'-5' exonuclease activity"/>
    <property type="evidence" value="ECO:0007669"/>
    <property type="project" value="TreeGrafter"/>
</dbReference>
<accession>G3BBS2</accession>
<feature type="region of interest" description="Disordered" evidence="16">
    <location>
        <begin position="1246"/>
        <end position="1300"/>
    </location>
</feature>
<dbReference type="Pfam" id="PF00476">
    <property type="entry name" value="DNA_pol_A"/>
    <property type="match status" value="1"/>
</dbReference>
<dbReference type="PANTHER" id="PTHR10267">
    <property type="entry name" value="DNA POLYMERASE SUBUNIT GAMMA-1"/>
    <property type="match status" value="1"/>
</dbReference>
<dbReference type="HOGENOM" id="CLU_001524_2_1_1"/>
<evidence type="ECO:0000256" key="9">
    <source>
        <dbReference type="ARBA" id="ARBA00022932"/>
    </source>
</evidence>
<dbReference type="GO" id="GO:0003677">
    <property type="term" value="F:DNA binding"/>
    <property type="evidence" value="ECO:0007669"/>
    <property type="project" value="UniProtKB-KW"/>
</dbReference>
<comment type="similarity">
    <text evidence="3">Belongs to the DNA polymerase type-A family.</text>
</comment>
<comment type="subcellular location">
    <subcellularLocation>
        <location evidence="2">Mitochondrion</location>
    </subcellularLocation>
</comment>
<dbReference type="InterPro" id="IPR001098">
    <property type="entry name" value="DNA-dir_DNA_pol_A_palm_dom"/>
</dbReference>
<evidence type="ECO:0000256" key="3">
    <source>
        <dbReference type="ARBA" id="ARBA00007705"/>
    </source>
</evidence>
<dbReference type="SMART" id="SM00482">
    <property type="entry name" value="POLAc"/>
    <property type="match status" value="1"/>
</dbReference>
<evidence type="ECO:0000256" key="4">
    <source>
        <dbReference type="ARBA" id="ARBA00012417"/>
    </source>
</evidence>
<dbReference type="InterPro" id="IPR043502">
    <property type="entry name" value="DNA/RNA_pol_sf"/>
</dbReference>
<evidence type="ECO:0000256" key="14">
    <source>
        <dbReference type="ARBA" id="ARBA00057053"/>
    </source>
</evidence>
<feature type="domain" description="DNA-directed DNA polymerase family A palm" evidence="17">
    <location>
        <begin position="712"/>
        <end position="941"/>
    </location>
</feature>
<dbReference type="Gene3D" id="3.30.420.390">
    <property type="match status" value="2"/>
</dbReference>
<feature type="compositionally biased region" description="Polar residues" evidence="16">
    <location>
        <begin position="1136"/>
        <end position="1145"/>
    </location>
</feature>
<protein>
    <recommendedName>
        <fullName evidence="15">DNA polymerase gamma</fullName>
        <ecNumber evidence="4">2.7.7.7</ecNumber>
    </recommendedName>
    <alternativeName>
        <fullName evidence="12">Mitochondrial DNA polymerase catalytic subunit</fullName>
    </alternativeName>
</protein>
<evidence type="ECO:0000256" key="5">
    <source>
        <dbReference type="ARBA" id="ARBA00022679"/>
    </source>
</evidence>
<dbReference type="OrthoDB" id="5588663at2759"/>
<dbReference type="FunFam" id="1.10.150.20:FF:000035">
    <property type="entry name" value="DNA polymerase gamma, mitochondrial"/>
    <property type="match status" value="1"/>
</dbReference>
<keyword evidence="19" id="KW-1185">Reference proteome</keyword>
<dbReference type="SUPFAM" id="SSF56672">
    <property type="entry name" value="DNA/RNA polymerases"/>
    <property type="match status" value="1"/>
</dbReference>
<comment type="cofactor">
    <cofactor evidence="1">
        <name>Mg(2+)</name>
        <dbReference type="ChEBI" id="CHEBI:18420"/>
    </cofactor>
</comment>
<dbReference type="EMBL" id="GL996527">
    <property type="protein sequence ID" value="EGV62224.1"/>
    <property type="molecule type" value="Genomic_DNA"/>
</dbReference>
<keyword evidence="9" id="KW-0239">DNA-directed DNA polymerase</keyword>
<dbReference type="STRING" id="590646.G3BBS2"/>
<dbReference type="InterPro" id="IPR012337">
    <property type="entry name" value="RNaseH-like_sf"/>
</dbReference>
<dbReference type="Gene3D" id="3.30.70.370">
    <property type="match status" value="1"/>
</dbReference>
<dbReference type="eggNOG" id="KOG3657">
    <property type="taxonomic scope" value="Eukaryota"/>
</dbReference>
<evidence type="ECO:0000256" key="2">
    <source>
        <dbReference type="ARBA" id="ARBA00004173"/>
    </source>
</evidence>
<comment type="catalytic activity">
    <reaction evidence="13">
        <text>DNA(n) + a 2'-deoxyribonucleoside 5'-triphosphate = DNA(n+1) + diphosphate</text>
        <dbReference type="Rhea" id="RHEA:22508"/>
        <dbReference type="Rhea" id="RHEA-COMP:17339"/>
        <dbReference type="Rhea" id="RHEA-COMP:17340"/>
        <dbReference type="ChEBI" id="CHEBI:33019"/>
        <dbReference type="ChEBI" id="CHEBI:61560"/>
        <dbReference type="ChEBI" id="CHEBI:173112"/>
        <dbReference type="EC" id="2.7.7.7"/>
    </reaction>
</comment>
<evidence type="ECO:0000313" key="19">
    <source>
        <dbReference type="Proteomes" id="UP000000707"/>
    </source>
</evidence>
<feature type="compositionally biased region" description="Polar residues" evidence="16">
    <location>
        <begin position="1246"/>
        <end position="1266"/>
    </location>
</feature>
<evidence type="ECO:0000256" key="7">
    <source>
        <dbReference type="ARBA" id="ARBA00022705"/>
    </source>
</evidence>
<evidence type="ECO:0000256" key="1">
    <source>
        <dbReference type="ARBA" id="ARBA00001946"/>
    </source>
</evidence>
<keyword evidence="7" id="KW-0235">DNA replication</keyword>
<dbReference type="GO" id="GO:0005760">
    <property type="term" value="C:gamma DNA polymerase complex"/>
    <property type="evidence" value="ECO:0007669"/>
    <property type="project" value="InterPro"/>
</dbReference>
<proteinExistence type="inferred from homology"/>
<keyword evidence="8" id="KW-0460">Magnesium</keyword>
<evidence type="ECO:0000256" key="13">
    <source>
        <dbReference type="ARBA" id="ARBA00049244"/>
    </source>
</evidence>
<keyword evidence="6" id="KW-0548">Nucleotidyltransferase</keyword>
<evidence type="ECO:0000313" key="18">
    <source>
        <dbReference type="EMBL" id="EGV62224.1"/>
    </source>
</evidence>